<dbReference type="AlphaFoldDB" id="A0A6G1BZ26"/>
<dbReference type="EMBL" id="SPHZ02000011">
    <property type="protein sequence ID" value="KAF0892633.1"/>
    <property type="molecule type" value="Genomic_DNA"/>
</dbReference>
<gene>
    <name evidence="1" type="ORF">E2562_017613</name>
</gene>
<reference evidence="1 2" key="1">
    <citation type="submission" date="2019-11" db="EMBL/GenBank/DDBJ databases">
        <title>Whole genome sequence of Oryza granulata.</title>
        <authorList>
            <person name="Li W."/>
        </authorList>
    </citation>
    <scope>NUCLEOTIDE SEQUENCE [LARGE SCALE GENOMIC DNA]</scope>
    <source>
        <strain evidence="2">cv. Menghai</strain>
        <tissue evidence="1">Leaf</tissue>
    </source>
</reference>
<keyword evidence="2" id="KW-1185">Reference proteome</keyword>
<name>A0A6G1BZ26_9ORYZ</name>
<sequence>MGHLCLAALPPRGFAASTTVQKSTPLAVSLTITQITDWPALVSKVYQLDNTKMIISGNGTRNSLFPQPNYPSRPSPTPTITLNLIFPVASNATEATRSCHRTFGSSSPTDPKPLACSRCSKYVSALGGTATPMRRHRIDRIPALSFTTLAFPCDDAADWRSFLTMAPPVELPPPHGHQCL</sequence>
<evidence type="ECO:0000313" key="2">
    <source>
        <dbReference type="Proteomes" id="UP000479710"/>
    </source>
</evidence>
<organism evidence="1 2">
    <name type="scientific">Oryza meyeriana var. granulata</name>
    <dbReference type="NCBI Taxonomy" id="110450"/>
    <lineage>
        <taxon>Eukaryota</taxon>
        <taxon>Viridiplantae</taxon>
        <taxon>Streptophyta</taxon>
        <taxon>Embryophyta</taxon>
        <taxon>Tracheophyta</taxon>
        <taxon>Spermatophyta</taxon>
        <taxon>Magnoliopsida</taxon>
        <taxon>Liliopsida</taxon>
        <taxon>Poales</taxon>
        <taxon>Poaceae</taxon>
        <taxon>BOP clade</taxon>
        <taxon>Oryzoideae</taxon>
        <taxon>Oryzeae</taxon>
        <taxon>Oryzinae</taxon>
        <taxon>Oryza</taxon>
        <taxon>Oryza meyeriana</taxon>
    </lineage>
</organism>
<comment type="caution">
    <text evidence="1">The sequence shown here is derived from an EMBL/GenBank/DDBJ whole genome shotgun (WGS) entry which is preliminary data.</text>
</comment>
<evidence type="ECO:0000313" key="1">
    <source>
        <dbReference type="EMBL" id="KAF0892633.1"/>
    </source>
</evidence>
<protein>
    <submittedName>
        <fullName evidence="1">Uncharacterized protein</fullName>
    </submittedName>
</protein>
<dbReference type="Proteomes" id="UP000479710">
    <property type="component" value="Unassembled WGS sequence"/>
</dbReference>
<accession>A0A6G1BZ26</accession>
<proteinExistence type="predicted"/>